<feature type="signal peptide" evidence="1">
    <location>
        <begin position="1"/>
        <end position="21"/>
    </location>
</feature>
<sequence length="151" mass="16939">MKAILKFVAVIVIGLAHSLSAAEEDKRIKEVSDLSSVFWTAMTSDKIPEAKKSLFVKEDDPEIASSDAISKRVAEEFEELSARVKEMGQEKSEGHRFGEVKEIKVGKIEDQGGRVVASVTLMVWEPLEKEFEKVTITWFQTPKAGWKLIDL</sequence>
<keyword evidence="3" id="KW-1185">Reference proteome</keyword>
<reference evidence="2 3" key="1">
    <citation type="submission" date="2022-10" db="EMBL/GenBank/DDBJ databases">
        <title>Luteolibacter arcticus strain CCTCC AB 2014275, whole genome shotgun sequencing project.</title>
        <authorList>
            <person name="Zhao G."/>
            <person name="Shen L."/>
        </authorList>
    </citation>
    <scope>NUCLEOTIDE SEQUENCE [LARGE SCALE GENOMIC DNA]</scope>
    <source>
        <strain evidence="2 3">CCTCC AB 2014275</strain>
    </source>
</reference>
<proteinExistence type="predicted"/>
<dbReference type="Proteomes" id="UP001320876">
    <property type="component" value="Unassembled WGS sequence"/>
</dbReference>
<name>A0ABT3GCR0_9BACT</name>
<accession>A0ABT3GCR0</accession>
<evidence type="ECO:0000256" key="1">
    <source>
        <dbReference type="SAM" id="SignalP"/>
    </source>
</evidence>
<keyword evidence="1" id="KW-0732">Signal</keyword>
<feature type="chain" id="PRO_5045170744" description="Nuclear transport factor 2 family protein" evidence="1">
    <location>
        <begin position="22"/>
        <end position="151"/>
    </location>
</feature>
<dbReference type="RefSeq" id="WP_264485529.1">
    <property type="nucleotide sequence ID" value="NZ_JAPDDT010000001.1"/>
</dbReference>
<evidence type="ECO:0000313" key="3">
    <source>
        <dbReference type="Proteomes" id="UP001320876"/>
    </source>
</evidence>
<dbReference type="EMBL" id="JAPDDT010000001">
    <property type="protein sequence ID" value="MCW1921420.1"/>
    <property type="molecule type" value="Genomic_DNA"/>
</dbReference>
<evidence type="ECO:0008006" key="4">
    <source>
        <dbReference type="Google" id="ProtNLM"/>
    </source>
</evidence>
<evidence type="ECO:0000313" key="2">
    <source>
        <dbReference type="EMBL" id="MCW1921420.1"/>
    </source>
</evidence>
<organism evidence="2 3">
    <name type="scientific">Luteolibacter arcticus</name>
    <dbReference type="NCBI Taxonomy" id="1581411"/>
    <lineage>
        <taxon>Bacteria</taxon>
        <taxon>Pseudomonadati</taxon>
        <taxon>Verrucomicrobiota</taxon>
        <taxon>Verrucomicrobiia</taxon>
        <taxon>Verrucomicrobiales</taxon>
        <taxon>Verrucomicrobiaceae</taxon>
        <taxon>Luteolibacter</taxon>
    </lineage>
</organism>
<comment type="caution">
    <text evidence="2">The sequence shown here is derived from an EMBL/GenBank/DDBJ whole genome shotgun (WGS) entry which is preliminary data.</text>
</comment>
<gene>
    <name evidence="2" type="ORF">OKA05_02580</name>
</gene>
<protein>
    <recommendedName>
        <fullName evidence="4">Nuclear transport factor 2 family protein</fullName>
    </recommendedName>
</protein>